<feature type="transmembrane region" description="Helical" evidence="10">
    <location>
        <begin position="169"/>
        <end position="189"/>
    </location>
</feature>
<feature type="transmembrane region" description="Helical" evidence="10">
    <location>
        <begin position="42"/>
        <end position="63"/>
    </location>
</feature>
<evidence type="ECO:0000256" key="3">
    <source>
        <dbReference type="ARBA" id="ARBA00008640"/>
    </source>
</evidence>
<dbReference type="AlphaFoldDB" id="A0AAF0EJG6"/>
<dbReference type="InterPro" id="IPR032816">
    <property type="entry name" value="VTT_dom"/>
</dbReference>
<evidence type="ECO:0000259" key="11">
    <source>
        <dbReference type="Pfam" id="PF09335"/>
    </source>
</evidence>
<dbReference type="EMBL" id="CP119893">
    <property type="protein sequence ID" value="WFD25856.1"/>
    <property type="molecule type" value="Genomic_DNA"/>
</dbReference>
<evidence type="ECO:0000256" key="10">
    <source>
        <dbReference type="SAM" id="Phobius"/>
    </source>
</evidence>
<reference evidence="12" key="1">
    <citation type="submission" date="2023-03" db="EMBL/GenBank/DDBJ databases">
        <title>Mating type loci evolution in Malassezia.</title>
        <authorList>
            <person name="Coelho M.A."/>
        </authorList>
    </citation>
    <scope>NUCLEOTIDE SEQUENCE</scope>
    <source>
        <strain evidence="12">CBS 9557</strain>
    </source>
</reference>
<evidence type="ECO:0000256" key="4">
    <source>
        <dbReference type="ARBA" id="ARBA00013533"/>
    </source>
</evidence>
<evidence type="ECO:0000256" key="2">
    <source>
        <dbReference type="ARBA" id="ARBA00004653"/>
    </source>
</evidence>
<dbReference type="GO" id="GO:0000139">
    <property type="term" value="C:Golgi membrane"/>
    <property type="evidence" value="ECO:0007669"/>
    <property type="project" value="UniProtKB-SubCell"/>
</dbReference>
<evidence type="ECO:0000313" key="12">
    <source>
        <dbReference type="EMBL" id="WFD25856.1"/>
    </source>
</evidence>
<sequence>MIMIITGLPPLNGFSSALTLCGMAFARSEPKAPWAQHMRALGWGWFVATLGLLVSACVSFVVLRRLLKKVQGQWALLARIKSDRRFRALQHAVHERGLVMALLARFCPLPYSYTNLLLASLDSLSLETYAWSVLLTSPRLLFPVFMGAKLYDLSDKHIRAELDAQTKQLNVLFIVLSMGLAMLASTVIWREISRMLPPDEPGWDETNEFVLEGVEVES</sequence>
<dbReference type="GO" id="GO:0016192">
    <property type="term" value="P:vesicle-mediated transport"/>
    <property type="evidence" value="ECO:0007669"/>
    <property type="project" value="TreeGrafter"/>
</dbReference>
<dbReference type="InterPro" id="IPR051076">
    <property type="entry name" value="Golgi_membrane_TVP38/TMEM64"/>
</dbReference>
<evidence type="ECO:0000256" key="8">
    <source>
        <dbReference type="ARBA" id="ARBA00023034"/>
    </source>
</evidence>
<gene>
    <name evidence="12" type="primary">TVP38</name>
    <name evidence="12" type="ORF">MNAN1_000823</name>
</gene>
<evidence type="ECO:0000256" key="5">
    <source>
        <dbReference type="ARBA" id="ARBA00020673"/>
    </source>
</evidence>
<dbReference type="PANTHER" id="PTHR47549:SF1">
    <property type="entry name" value="GOLGI APPARATUS MEMBRANE PROTEIN TVP38"/>
    <property type="match status" value="1"/>
</dbReference>
<comment type="subcellular location">
    <subcellularLocation>
        <location evidence="2">Golgi apparatus membrane</location>
        <topology evidence="2">Multi-pass membrane protein</topology>
    </subcellularLocation>
</comment>
<keyword evidence="6 10" id="KW-0812">Transmembrane</keyword>
<keyword evidence="8" id="KW-0333">Golgi apparatus</keyword>
<keyword evidence="13" id="KW-1185">Reference proteome</keyword>
<evidence type="ECO:0000256" key="9">
    <source>
        <dbReference type="ARBA" id="ARBA00023136"/>
    </source>
</evidence>
<dbReference type="Pfam" id="PF09335">
    <property type="entry name" value="VTT_dom"/>
    <property type="match status" value="1"/>
</dbReference>
<evidence type="ECO:0000256" key="6">
    <source>
        <dbReference type="ARBA" id="ARBA00022692"/>
    </source>
</evidence>
<comment type="similarity">
    <text evidence="3">Belongs to the TVP38/TMEM64 family.</text>
</comment>
<dbReference type="PANTHER" id="PTHR47549">
    <property type="entry name" value="GOLGI APPARATUS MEMBRANE PROTEIN TVP38-RELATED"/>
    <property type="match status" value="1"/>
</dbReference>
<protein>
    <recommendedName>
        <fullName evidence="4">Golgi apparatus membrane protein TVP38</fullName>
    </recommendedName>
    <alternativeName>
        <fullName evidence="5">Golgi apparatus membrane protein tvp38</fullName>
    </alternativeName>
</protein>
<dbReference type="Proteomes" id="UP001213623">
    <property type="component" value="Chromosome 2"/>
</dbReference>
<keyword evidence="7 10" id="KW-1133">Transmembrane helix</keyword>
<keyword evidence="9 10" id="KW-0472">Membrane</keyword>
<comment type="function">
    <text evidence="1">Golgi membrane protein involved in vesicular trafficking and spindle migration.</text>
</comment>
<organism evidence="12 13">
    <name type="scientific">Malassezia nana</name>
    <dbReference type="NCBI Taxonomy" id="180528"/>
    <lineage>
        <taxon>Eukaryota</taxon>
        <taxon>Fungi</taxon>
        <taxon>Dikarya</taxon>
        <taxon>Basidiomycota</taxon>
        <taxon>Ustilaginomycotina</taxon>
        <taxon>Malasseziomycetes</taxon>
        <taxon>Malasseziales</taxon>
        <taxon>Malasseziaceae</taxon>
        <taxon>Malassezia</taxon>
    </lineage>
</organism>
<evidence type="ECO:0000256" key="1">
    <source>
        <dbReference type="ARBA" id="ARBA00002978"/>
    </source>
</evidence>
<evidence type="ECO:0000313" key="13">
    <source>
        <dbReference type="Proteomes" id="UP001213623"/>
    </source>
</evidence>
<proteinExistence type="inferred from homology"/>
<feature type="domain" description="VTT" evidence="11">
    <location>
        <begin position="40"/>
        <end position="148"/>
    </location>
</feature>
<name>A0AAF0EJG6_9BASI</name>
<accession>A0AAF0EJG6</accession>
<evidence type="ECO:0000256" key="7">
    <source>
        <dbReference type="ARBA" id="ARBA00022989"/>
    </source>
</evidence>
<dbReference type="GO" id="GO:0000022">
    <property type="term" value="P:mitotic spindle elongation"/>
    <property type="evidence" value="ECO:0007669"/>
    <property type="project" value="TreeGrafter"/>
</dbReference>